<accession>A0A6J2XIS7</accession>
<dbReference type="InterPro" id="IPR013201">
    <property type="entry name" value="Prot_inhib_I29"/>
</dbReference>
<keyword evidence="2" id="KW-0645">Protease</keyword>
<evidence type="ECO:0000256" key="5">
    <source>
        <dbReference type="SAM" id="SignalP"/>
    </source>
</evidence>
<evidence type="ECO:0000259" key="6">
    <source>
        <dbReference type="SMART" id="SM00645"/>
    </source>
</evidence>
<dbReference type="Proteomes" id="UP000504635">
    <property type="component" value="Unplaced"/>
</dbReference>
<feature type="domain" description="Peptidase C1A papain C-terminal" evidence="6">
    <location>
        <begin position="159"/>
        <end position="377"/>
    </location>
</feature>
<evidence type="ECO:0000256" key="2">
    <source>
        <dbReference type="ARBA" id="ARBA00022670"/>
    </source>
</evidence>
<comment type="similarity">
    <text evidence="1">Belongs to the peptidase C1 family.</text>
</comment>
<dbReference type="PRINTS" id="PR00705">
    <property type="entry name" value="PAPAIN"/>
</dbReference>
<dbReference type="InParanoid" id="A0A6J2XIS7"/>
<dbReference type="InterPro" id="IPR013128">
    <property type="entry name" value="Peptidase_C1A"/>
</dbReference>
<sequence>MKIVFVLLLVTISVSAEARVKRGFLSLPRAPSPSDVTAGIRNATKVGGGFAGALTKKVSPEVLKKILTEDWKGFQSTFNKVYPTEAIAKLRQGIFAENKVGIDKFNELFEQGKSSFAQKLNWLGDLAPDEFNKLLNGFRAPKSKPPPTATVRSRTGAAVPSSIDWRDVGAVTDVKSQGLCQSCWTFAAAGAIEGHWFRKTGKLVDVSEQDFVDCTPSDDGDGGCQTGYTDAAFEYARKRSGVNSEDAYPYEAKEGKCRHVNGSSVARTAGYAEVAPNEKALEEAVGTLGPIAAAIDASKTGFQFYSDGVYLDPECGNTTDDINHAVLIVGYGQESDGKKYWIVKNSYGPDWGQGGYIKMAKDAGNHCGIALQASYPLV</sequence>
<proteinExistence type="inferred from homology"/>
<dbReference type="FunFam" id="3.90.70.10:FF:000006">
    <property type="entry name" value="Cathepsin S"/>
    <property type="match status" value="1"/>
</dbReference>
<dbReference type="Pfam" id="PF08246">
    <property type="entry name" value="Inhibitor_I29"/>
    <property type="match status" value="1"/>
</dbReference>
<dbReference type="SMART" id="SM00848">
    <property type="entry name" value="Inhibitor_I29"/>
    <property type="match status" value="1"/>
</dbReference>
<dbReference type="Pfam" id="PF00112">
    <property type="entry name" value="Peptidase_C1"/>
    <property type="match status" value="1"/>
</dbReference>
<keyword evidence="8" id="KW-1185">Reference proteome</keyword>
<keyword evidence="4" id="KW-0788">Thiol protease</keyword>
<keyword evidence="3" id="KW-0378">Hydrolase</keyword>
<dbReference type="KEGG" id="soy:115878450"/>
<gene>
    <name evidence="9" type="primary">LOC115878450</name>
</gene>
<dbReference type="PANTHER" id="PTHR12411">
    <property type="entry name" value="CYSTEINE PROTEASE FAMILY C1-RELATED"/>
    <property type="match status" value="1"/>
</dbReference>
<dbReference type="RefSeq" id="XP_030750820.1">
    <property type="nucleotide sequence ID" value="XM_030894960.1"/>
</dbReference>
<evidence type="ECO:0000256" key="1">
    <source>
        <dbReference type="ARBA" id="ARBA00008455"/>
    </source>
</evidence>
<feature type="signal peptide" evidence="5">
    <location>
        <begin position="1"/>
        <end position="18"/>
    </location>
</feature>
<evidence type="ECO:0000313" key="8">
    <source>
        <dbReference type="Proteomes" id="UP000504635"/>
    </source>
</evidence>
<feature type="domain" description="Cathepsin propeptide inhibitor" evidence="7">
    <location>
        <begin position="71"/>
        <end position="131"/>
    </location>
</feature>
<evidence type="ECO:0000313" key="9">
    <source>
        <dbReference type="RefSeq" id="XP_030750820.1"/>
    </source>
</evidence>
<dbReference type="InterPro" id="IPR025660">
    <property type="entry name" value="Pept_his_AS"/>
</dbReference>
<keyword evidence="5" id="KW-0732">Signal</keyword>
<feature type="chain" id="PRO_5026866279" evidence="5">
    <location>
        <begin position="19"/>
        <end position="378"/>
    </location>
</feature>
<dbReference type="AlphaFoldDB" id="A0A6J2XIS7"/>
<dbReference type="GO" id="GO:0006508">
    <property type="term" value="P:proteolysis"/>
    <property type="evidence" value="ECO:0007669"/>
    <property type="project" value="UniProtKB-KW"/>
</dbReference>
<dbReference type="SUPFAM" id="SSF54001">
    <property type="entry name" value="Cysteine proteinases"/>
    <property type="match status" value="1"/>
</dbReference>
<evidence type="ECO:0000259" key="7">
    <source>
        <dbReference type="SMART" id="SM00848"/>
    </source>
</evidence>
<reference evidence="9" key="1">
    <citation type="submission" date="2025-08" db="UniProtKB">
        <authorList>
            <consortium name="RefSeq"/>
        </authorList>
    </citation>
    <scope>IDENTIFICATION</scope>
    <source>
        <tissue evidence="9">Gonads</tissue>
    </source>
</reference>
<organism evidence="8 9">
    <name type="scientific">Sitophilus oryzae</name>
    <name type="common">Rice weevil</name>
    <name type="synonym">Curculio oryzae</name>
    <dbReference type="NCBI Taxonomy" id="7048"/>
    <lineage>
        <taxon>Eukaryota</taxon>
        <taxon>Metazoa</taxon>
        <taxon>Ecdysozoa</taxon>
        <taxon>Arthropoda</taxon>
        <taxon>Hexapoda</taxon>
        <taxon>Insecta</taxon>
        <taxon>Pterygota</taxon>
        <taxon>Neoptera</taxon>
        <taxon>Endopterygota</taxon>
        <taxon>Coleoptera</taxon>
        <taxon>Polyphaga</taxon>
        <taxon>Cucujiformia</taxon>
        <taxon>Curculionidae</taxon>
        <taxon>Dryophthorinae</taxon>
        <taxon>Sitophilus</taxon>
    </lineage>
</organism>
<name>A0A6J2XIS7_SITOR</name>
<dbReference type="InterPro" id="IPR039417">
    <property type="entry name" value="Peptidase_C1A_papain-like"/>
</dbReference>
<dbReference type="PROSITE" id="PS00639">
    <property type="entry name" value="THIOL_PROTEASE_HIS"/>
    <property type="match status" value="1"/>
</dbReference>
<dbReference type="InterPro" id="IPR038765">
    <property type="entry name" value="Papain-like_cys_pep_sf"/>
</dbReference>
<dbReference type="SMART" id="SM00645">
    <property type="entry name" value="Pept_C1"/>
    <property type="match status" value="1"/>
</dbReference>
<dbReference type="InterPro" id="IPR000668">
    <property type="entry name" value="Peptidase_C1A_C"/>
</dbReference>
<protein>
    <submittedName>
        <fullName evidence="9">Cathepsin L1-like</fullName>
    </submittedName>
</protein>
<dbReference type="CDD" id="cd02248">
    <property type="entry name" value="Peptidase_C1A"/>
    <property type="match status" value="1"/>
</dbReference>
<evidence type="ECO:0000256" key="3">
    <source>
        <dbReference type="ARBA" id="ARBA00022801"/>
    </source>
</evidence>
<dbReference type="Gene3D" id="3.90.70.10">
    <property type="entry name" value="Cysteine proteinases"/>
    <property type="match status" value="1"/>
</dbReference>
<dbReference type="OrthoDB" id="190265at2759"/>
<evidence type="ECO:0000256" key="4">
    <source>
        <dbReference type="ARBA" id="ARBA00022807"/>
    </source>
</evidence>
<dbReference type="GeneID" id="115878450"/>
<dbReference type="GO" id="GO:0008234">
    <property type="term" value="F:cysteine-type peptidase activity"/>
    <property type="evidence" value="ECO:0007669"/>
    <property type="project" value="UniProtKB-KW"/>
</dbReference>